<accession>A0A839F4A6</accession>
<evidence type="ECO:0000256" key="1">
    <source>
        <dbReference type="SAM" id="Phobius"/>
    </source>
</evidence>
<gene>
    <name evidence="2" type="ORF">FHW12_004140</name>
</gene>
<keyword evidence="1" id="KW-0812">Transmembrane</keyword>
<protein>
    <submittedName>
        <fullName evidence="2">Uncharacterized protein</fullName>
    </submittedName>
</protein>
<dbReference type="RefSeq" id="WP_182532918.1">
    <property type="nucleotide sequence ID" value="NZ_JACGXL010000008.1"/>
</dbReference>
<dbReference type="Pfam" id="PF11381">
    <property type="entry name" value="DUF3185"/>
    <property type="match status" value="1"/>
</dbReference>
<sequence>MSRILGIVLVVAGILVILFGSKWITTNGGVVLRMFAMPRLHAAFLRWAGGLLCVWFGLALLFGALDA</sequence>
<name>A0A839F4A6_9GAMM</name>
<evidence type="ECO:0000313" key="2">
    <source>
        <dbReference type="EMBL" id="MBA8889893.1"/>
    </source>
</evidence>
<evidence type="ECO:0000313" key="3">
    <source>
        <dbReference type="Proteomes" id="UP000550401"/>
    </source>
</evidence>
<feature type="transmembrane region" description="Helical" evidence="1">
    <location>
        <begin position="44"/>
        <end position="65"/>
    </location>
</feature>
<keyword evidence="3" id="KW-1185">Reference proteome</keyword>
<dbReference type="Proteomes" id="UP000550401">
    <property type="component" value="Unassembled WGS sequence"/>
</dbReference>
<comment type="caution">
    <text evidence="2">The sequence shown here is derived from an EMBL/GenBank/DDBJ whole genome shotgun (WGS) entry which is preliminary data.</text>
</comment>
<proteinExistence type="predicted"/>
<dbReference type="EMBL" id="JACGXL010000008">
    <property type="protein sequence ID" value="MBA8889893.1"/>
    <property type="molecule type" value="Genomic_DNA"/>
</dbReference>
<reference evidence="2 3" key="1">
    <citation type="submission" date="2020-07" db="EMBL/GenBank/DDBJ databases">
        <title>Genomic Encyclopedia of Type Strains, Phase IV (KMG-V): Genome sequencing to study the core and pangenomes of soil and plant-associated prokaryotes.</title>
        <authorList>
            <person name="Whitman W."/>
        </authorList>
    </citation>
    <scope>NUCLEOTIDE SEQUENCE [LARGE SCALE GENOMIC DNA]</scope>
    <source>
        <strain evidence="2 3">RH2WT43</strain>
    </source>
</reference>
<organism evidence="2 3">
    <name type="scientific">Dokdonella fugitiva</name>
    <dbReference type="NCBI Taxonomy" id="328517"/>
    <lineage>
        <taxon>Bacteria</taxon>
        <taxon>Pseudomonadati</taxon>
        <taxon>Pseudomonadota</taxon>
        <taxon>Gammaproteobacteria</taxon>
        <taxon>Lysobacterales</taxon>
        <taxon>Rhodanobacteraceae</taxon>
        <taxon>Dokdonella</taxon>
    </lineage>
</organism>
<keyword evidence="1" id="KW-0472">Membrane</keyword>
<keyword evidence="1" id="KW-1133">Transmembrane helix</keyword>
<dbReference type="InterPro" id="IPR021521">
    <property type="entry name" value="DUF3185"/>
</dbReference>
<dbReference type="AlphaFoldDB" id="A0A839F4A6"/>